<feature type="domain" description="YetF C-terminal" evidence="8">
    <location>
        <begin position="82"/>
        <end position="211"/>
    </location>
</feature>
<keyword evidence="11" id="KW-1185">Reference proteome</keyword>
<dbReference type="PANTHER" id="PTHR34582">
    <property type="entry name" value="UPF0702 TRANSMEMBRANE PROTEIN YCAP"/>
    <property type="match status" value="1"/>
</dbReference>
<keyword evidence="5 7" id="KW-1133">Transmembrane helix</keyword>
<evidence type="ECO:0000256" key="6">
    <source>
        <dbReference type="ARBA" id="ARBA00023136"/>
    </source>
</evidence>
<evidence type="ECO:0000256" key="4">
    <source>
        <dbReference type="ARBA" id="ARBA00022692"/>
    </source>
</evidence>
<dbReference type="InterPro" id="IPR048454">
    <property type="entry name" value="YetF_N"/>
</dbReference>
<dbReference type="Pfam" id="PF20730">
    <property type="entry name" value="YetF_N"/>
    <property type="match status" value="1"/>
</dbReference>
<evidence type="ECO:0000313" key="10">
    <source>
        <dbReference type="EMBL" id="CRK84586.1"/>
    </source>
</evidence>
<dbReference type="Gene3D" id="3.30.240.20">
    <property type="entry name" value="bsu07140 like domains"/>
    <property type="match status" value="2"/>
</dbReference>
<keyword evidence="4 7" id="KW-0812">Transmembrane</keyword>
<keyword evidence="3" id="KW-1003">Cell membrane</keyword>
<evidence type="ECO:0000256" key="3">
    <source>
        <dbReference type="ARBA" id="ARBA00022475"/>
    </source>
</evidence>
<reference evidence="11" key="1">
    <citation type="submission" date="2015-05" db="EMBL/GenBank/DDBJ databases">
        <authorList>
            <person name="Urmite Genomes"/>
        </authorList>
    </citation>
    <scope>NUCLEOTIDE SEQUENCE [LARGE SCALE GENOMIC DNA]</scope>
    <source>
        <strain evidence="11">LF1</strain>
    </source>
</reference>
<dbReference type="AlphaFoldDB" id="A0A0U1P2U1"/>
<organism evidence="10 11">
    <name type="scientific">Neobacillus massiliamazoniensis</name>
    <dbReference type="NCBI Taxonomy" id="1499688"/>
    <lineage>
        <taxon>Bacteria</taxon>
        <taxon>Bacillati</taxon>
        <taxon>Bacillota</taxon>
        <taxon>Bacilli</taxon>
        <taxon>Bacillales</taxon>
        <taxon>Bacillaceae</taxon>
        <taxon>Neobacillus</taxon>
    </lineage>
</organism>
<dbReference type="GO" id="GO:0005886">
    <property type="term" value="C:plasma membrane"/>
    <property type="evidence" value="ECO:0007669"/>
    <property type="project" value="UniProtKB-SubCell"/>
</dbReference>
<sequence>MPVFVEVIFRTFTAFILLWVFVQLLGKQTIAQKTYHLYIASITMGTIAGNLAFNIKIKSLYFIIAIFLMGFVVFMLNLVAVRNPRFRKWIAGEPAALIQNGQILEESMEQARYSLDSLKQALRGKDVFNIEDVEFAILEIDGSLSVLKKPQYQNTTKQDLNFLPLAETVPVELIYEGNILYENLAKHSYDEEWLMAELKKRNLAVFDIAYAVVGTKGNLYIDLFRDQSNN</sequence>
<evidence type="ECO:0000256" key="2">
    <source>
        <dbReference type="ARBA" id="ARBA00006448"/>
    </source>
</evidence>
<feature type="transmembrane region" description="Helical" evidence="7">
    <location>
        <begin position="61"/>
        <end position="81"/>
    </location>
</feature>
<feature type="domain" description="YetF-like N-terminal transmembrane" evidence="9">
    <location>
        <begin position="5"/>
        <end position="78"/>
    </location>
</feature>
<comment type="subcellular location">
    <subcellularLocation>
        <location evidence="1">Cell membrane</location>
        <topology evidence="1">Multi-pass membrane protein</topology>
    </subcellularLocation>
</comment>
<evidence type="ECO:0000313" key="11">
    <source>
        <dbReference type="Proteomes" id="UP000199087"/>
    </source>
</evidence>
<evidence type="ECO:0000256" key="7">
    <source>
        <dbReference type="SAM" id="Phobius"/>
    </source>
</evidence>
<protein>
    <submittedName>
        <fullName evidence="10">YdfS</fullName>
    </submittedName>
</protein>
<evidence type="ECO:0000259" key="9">
    <source>
        <dbReference type="Pfam" id="PF20730"/>
    </source>
</evidence>
<proteinExistence type="inferred from homology"/>
<evidence type="ECO:0000259" key="8">
    <source>
        <dbReference type="Pfam" id="PF04239"/>
    </source>
</evidence>
<dbReference type="Proteomes" id="UP000199087">
    <property type="component" value="Unassembled WGS sequence"/>
</dbReference>
<feature type="transmembrane region" description="Helical" evidence="7">
    <location>
        <begin position="37"/>
        <end position="55"/>
    </location>
</feature>
<comment type="similarity">
    <text evidence="2">Belongs to the UPF0702 family.</text>
</comment>
<name>A0A0U1P2U1_9BACI</name>
<feature type="transmembrane region" description="Helical" evidence="7">
    <location>
        <begin position="7"/>
        <end position="25"/>
    </location>
</feature>
<dbReference type="InterPro" id="IPR023090">
    <property type="entry name" value="UPF0702_alpha/beta_dom_sf"/>
</dbReference>
<keyword evidence="6 7" id="KW-0472">Membrane</keyword>
<dbReference type="Pfam" id="PF04239">
    <property type="entry name" value="DUF421"/>
    <property type="match status" value="1"/>
</dbReference>
<evidence type="ECO:0000256" key="5">
    <source>
        <dbReference type="ARBA" id="ARBA00022989"/>
    </source>
</evidence>
<dbReference type="EMBL" id="CVRB01000005">
    <property type="protein sequence ID" value="CRK84586.1"/>
    <property type="molecule type" value="Genomic_DNA"/>
</dbReference>
<gene>
    <name evidence="10" type="ORF">BN000_04628</name>
</gene>
<dbReference type="InterPro" id="IPR007353">
    <property type="entry name" value="DUF421"/>
</dbReference>
<dbReference type="OrthoDB" id="9778331at2"/>
<accession>A0A0U1P2U1</accession>
<evidence type="ECO:0000256" key="1">
    <source>
        <dbReference type="ARBA" id="ARBA00004651"/>
    </source>
</evidence>
<dbReference type="RefSeq" id="WP_090638660.1">
    <property type="nucleotide sequence ID" value="NZ_CVRB01000005.1"/>
</dbReference>
<dbReference type="STRING" id="1499688.BN000_04628"/>
<dbReference type="PANTHER" id="PTHR34582:SF7">
    <property type="entry name" value="UPF0702 TRANSMEMBRANE PROTEIN YDFS"/>
    <property type="match status" value="1"/>
</dbReference>